<evidence type="ECO:0000256" key="2">
    <source>
        <dbReference type="ARBA" id="ARBA00022801"/>
    </source>
</evidence>
<keyword evidence="2" id="KW-0378">Hydrolase</keyword>
<dbReference type="InterPro" id="IPR039298">
    <property type="entry name" value="ACOT13"/>
</dbReference>
<dbReference type="InterPro" id="IPR029069">
    <property type="entry name" value="HotDog_dom_sf"/>
</dbReference>
<gene>
    <name evidence="4" type="ORF">UIB01_19235</name>
</gene>
<reference evidence="4 5" key="1">
    <citation type="submission" date="2014-03" db="EMBL/GenBank/DDBJ databases">
        <title>Complete genome sequence of Pseudomonas stutzeri 19SMN4.</title>
        <authorList>
            <person name="Brunet-Galmes I."/>
            <person name="Nogales B."/>
            <person name="Busquets A."/>
            <person name="Pena A."/>
            <person name="Gomila M."/>
            <person name="Garcia-Valdes E."/>
            <person name="Lalucat J."/>
            <person name="Bennasar A."/>
            <person name="Bosch R."/>
        </authorList>
    </citation>
    <scope>NUCLEOTIDE SEQUENCE [LARGE SCALE GENOMIC DNA]</scope>
    <source>
        <strain evidence="4 5">19SMN4</strain>
    </source>
</reference>
<dbReference type="AlphaFoldDB" id="A0A023WW97"/>
<dbReference type="Gene3D" id="3.10.129.10">
    <property type="entry name" value="Hotdog Thioesterase"/>
    <property type="match status" value="1"/>
</dbReference>
<dbReference type="Pfam" id="PF03061">
    <property type="entry name" value="4HBT"/>
    <property type="match status" value="1"/>
</dbReference>
<dbReference type="CDD" id="cd03443">
    <property type="entry name" value="PaaI_thioesterase"/>
    <property type="match status" value="1"/>
</dbReference>
<dbReference type="InterPro" id="IPR003736">
    <property type="entry name" value="PAAI_dom"/>
</dbReference>
<dbReference type="OrthoDB" id="3477511at2"/>
<dbReference type="PANTHER" id="PTHR21660:SF1">
    <property type="entry name" value="ACYL-COENZYME A THIOESTERASE 13"/>
    <property type="match status" value="1"/>
</dbReference>
<evidence type="ECO:0000256" key="1">
    <source>
        <dbReference type="ARBA" id="ARBA00008324"/>
    </source>
</evidence>
<evidence type="ECO:0000313" key="5">
    <source>
        <dbReference type="Proteomes" id="UP000025238"/>
    </source>
</evidence>
<evidence type="ECO:0000313" key="4">
    <source>
        <dbReference type="EMBL" id="AHY44487.1"/>
    </source>
</evidence>
<proteinExistence type="inferred from homology"/>
<accession>A0A023WW97</accession>
<name>A0A023WW97_STUST</name>
<dbReference type="KEGG" id="pstu:UIB01_19235"/>
<comment type="similarity">
    <text evidence="1">Belongs to the thioesterase PaaI family.</text>
</comment>
<dbReference type="PANTHER" id="PTHR21660">
    <property type="entry name" value="THIOESTERASE SUPERFAMILY MEMBER-RELATED"/>
    <property type="match status" value="1"/>
</dbReference>
<dbReference type="PATRIC" id="fig|316.97.peg.3841"/>
<protein>
    <submittedName>
        <fullName evidence="4">Thioesterase</fullName>
    </submittedName>
</protein>
<dbReference type="GO" id="GO:0047617">
    <property type="term" value="F:fatty acyl-CoA hydrolase activity"/>
    <property type="evidence" value="ECO:0007669"/>
    <property type="project" value="InterPro"/>
</dbReference>
<feature type="domain" description="Thioesterase" evidence="3">
    <location>
        <begin position="53"/>
        <end position="130"/>
    </location>
</feature>
<evidence type="ECO:0000259" key="3">
    <source>
        <dbReference type="Pfam" id="PF03061"/>
    </source>
</evidence>
<sequence length="147" mass="15910">MSDQSYPAATLQQVESSLTGFFQDLGCQLKEYGPECVVVELLLLPRHLNNASNLHGGVTATLLDVAMGLCGTWVEQPEQRRVATTLSMNVNFSAPAPAGSRIRAVAVCRSAGHKVFMASCDLLDEKDQLLAFGEGVYKRGKLRSELP</sequence>
<dbReference type="EMBL" id="CP007509">
    <property type="protein sequence ID" value="AHY44487.1"/>
    <property type="molecule type" value="Genomic_DNA"/>
</dbReference>
<organism evidence="4 5">
    <name type="scientific">Stutzerimonas stutzeri</name>
    <name type="common">Pseudomonas stutzeri</name>
    <dbReference type="NCBI Taxonomy" id="316"/>
    <lineage>
        <taxon>Bacteria</taxon>
        <taxon>Pseudomonadati</taxon>
        <taxon>Pseudomonadota</taxon>
        <taxon>Gammaproteobacteria</taxon>
        <taxon>Pseudomonadales</taxon>
        <taxon>Pseudomonadaceae</taxon>
        <taxon>Stutzerimonas</taxon>
    </lineage>
</organism>
<dbReference type="Proteomes" id="UP000025238">
    <property type="component" value="Chromosome"/>
</dbReference>
<dbReference type="SUPFAM" id="SSF54637">
    <property type="entry name" value="Thioesterase/thiol ester dehydrase-isomerase"/>
    <property type="match status" value="1"/>
</dbReference>
<dbReference type="InterPro" id="IPR006683">
    <property type="entry name" value="Thioestr_dom"/>
</dbReference>
<dbReference type="NCBIfam" id="TIGR00369">
    <property type="entry name" value="unchar_dom_1"/>
    <property type="match status" value="1"/>
</dbReference>